<protein>
    <submittedName>
        <fullName evidence="3">TlpA family protein disulfide reductase</fullName>
    </submittedName>
</protein>
<proteinExistence type="predicted"/>
<organism evidence="2 4">
    <name type="scientific">Candidatus Sedimenticola endophacoides</name>
    <dbReference type="NCBI Taxonomy" id="2548426"/>
    <lineage>
        <taxon>Bacteria</taxon>
        <taxon>Pseudomonadati</taxon>
        <taxon>Pseudomonadota</taxon>
        <taxon>Gammaproteobacteria</taxon>
        <taxon>Chromatiales</taxon>
        <taxon>Sedimenticolaceae</taxon>
        <taxon>Sedimenticola</taxon>
    </lineage>
</organism>
<keyword evidence="4" id="KW-1185">Reference proteome</keyword>
<dbReference type="Pfam" id="PF00578">
    <property type="entry name" value="AhpC-TSA"/>
    <property type="match status" value="1"/>
</dbReference>
<dbReference type="InterPro" id="IPR000866">
    <property type="entry name" value="AhpC/TSA"/>
</dbReference>
<dbReference type="EMBL" id="PQCO01000260">
    <property type="protein sequence ID" value="PUD99407.1"/>
    <property type="molecule type" value="Genomic_DNA"/>
</dbReference>
<dbReference type="InterPro" id="IPR050553">
    <property type="entry name" value="Thioredoxin_ResA/DsbE_sf"/>
</dbReference>
<name>A0A657PP92_9GAMM</name>
<comment type="caution">
    <text evidence="2">The sequence shown here is derived from an EMBL/GenBank/DDBJ whole genome shotgun (WGS) entry which is preliminary data.</text>
</comment>
<dbReference type="Gene3D" id="3.40.30.10">
    <property type="entry name" value="Glutaredoxin"/>
    <property type="match status" value="1"/>
</dbReference>
<dbReference type="PROSITE" id="PS51257">
    <property type="entry name" value="PROKAR_LIPOPROTEIN"/>
    <property type="match status" value="1"/>
</dbReference>
<sequence length="169" mass="18924">MRRDVKRWLLSALTGVLVSGLTGCNGETQEAGNNRPAVEFILERLEGEPLTFPDGLEGRPVIIAFWADWCPVCEEELQIFEALYQHYRDQGLTVLALNVGQDRDAAAAFSGRLNVSYDVLLDRDTEVANRYGVMGLPTTFFIDRKGNVHAKIVGESSRELIEKVIREIL</sequence>
<evidence type="ECO:0000313" key="5">
    <source>
        <dbReference type="Proteomes" id="UP000250928"/>
    </source>
</evidence>
<evidence type="ECO:0000313" key="3">
    <source>
        <dbReference type="EMBL" id="PUD99407.1"/>
    </source>
</evidence>
<feature type="domain" description="Thioredoxin" evidence="1">
    <location>
        <begin position="31"/>
        <end position="169"/>
    </location>
</feature>
<reference evidence="3 5" key="2">
    <citation type="submission" date="2018-01" db="EMBL/GenBank/DDBJ databases">
        <title>Novel co-symbiosis in the lucinid bivalve Phacoides pectinatus.</title>
        <authorList>
            <person name="Lim S.J."/>
            <person name="Davis B.G."/>
            <person name="Gill D.E."/>
            <person name="Engel A.S."/>
            <person name="Anderson L.C."/>
            <person name="Campbell B.J."/>
        </authorList>
    </citation>
    <scope>NUCLEOTIDE SEQUENCE [LARGE SCALE GENOMIC DNA]</scope>
    <source>
        <strain evidence="3">N3_P5</strain>
    </source>
</reference>
<dbReference type="GO" id="GO:0016491">
    <property type="term" value="F:oxidoreductase activity"/>
    <property type="evidence" value="ECO:0007669"/>
    <property type="project" value="InterPro"/>
</dbReference>
<dbReference type="Proteomes" id="UP000250928">
    <property type="component" value="Unassembled WGS sequence"/>
</dbReference>
<dbReference type="Proteomes" id="UP000243361">
    <property type="component" value="Unassembled WGS sequence"/>
</dbReference>
<reference evidence="2 4" key="1">
    <citation type="submission" date="2017-02" db="EMBL/GenBank/DDBJ databases">
        <title>Novel co-symbiosis in the unique lucinid bivalve Phacoides pectinatus.</title>
        <authorList>
            <person name="Lim S.J."/>
            <person name="Davis B.G."/>
            <person name="Gill D.E."/>
            <person name="Engel A.S."/>
            <person name="Anderson L.C."/>
            <person name="Campbell B.J."/>
        </authorList>
    </citation>
    <scope>NUCLEOTIDE SEQUENCE [LARGE SCALE GENOMIC DNA]</scope>
    <source>
        <strain evidence="2">LUC13016_P6</strain>
    </source>
</reference>
<evidence type="ECO:0000313" key="2">
    <source>
        <dbReference type="EMBL" id="OQX35256.1"/>
    </source>
</evidence>
<dbReference type="PANTHER" id="PTHR42852:SF17">
    <property type="entry name" value="THIOREDOXIN-LIKE PROTEIN HI_1115"/>
    <property type="match status" value="1"/>
</dbReference>
<dbReference type="EMBL" id="MUIE01000176">
    <property type="protein sequence ID" value="OQX35256.1"/>
    <property type="molecule type" value="Genomic_DNA"/>
</dbReference>
<accession>A0A657PP92</accession>
<evidence type="ECO:0000259" key="1">
    <source>
        <dbReference type="PROSITE" id="PS51352"/>
    </source>
</evidence>
<dbReference type="InterPro" id="IPR013766">
    <property type="entry name" value="Thioredoxin_domain"/>
</dbReference>
<dbReference type="SUPFAM" id="SSF52833">
    <property type="entry name" value="Thioredoxin-like"/>
    <property type="match status" value="1"/>
</dbReference>
<dbReference type="PROSITE" id="PS51352">
    <property type="entry name" value="THIOREDOXIN_2"/>
    <property type="match status" value="1"/>
</dbReference>
<gene>
    <name evidence="2" type="ORF">B0D84_02560</name>
    <name evidence="3" type="ORF">C3L24_11065</name>
</gene>
<dbReference type="PANTHER" id="PTHR42852">
    <property type="entry name" value="THIOL:DISULFIDE INTERCHANGE PROTEIN DSBE"/>
    <property type="match status" value="1"/>
</dbReference>
<evidence type="ECO:0000313" key="4">
    <source>
        <dbReference type="Proteomes" id="UP000243361"/>
    </source>
</evidence>
<dbReference type="AlphaFoldDB" id="A0A657PP92"/>
<dbReference type="InterPro" id="IPR036249">
    <property type="entry name" value="Thioredoxin-like_sf"/>
</dbReference>
<dbReference type="GO" id="GO:0016209">
    <property type="term" value="F:antioxidant activity"/>
    <property type="evidence" value="ECO:0007669"/>
    <property type="project" value="InterPro"/>
</dbReference>
<dbReference type="CDD" id="cd02966">
    <property type="entry name" value="TlpA_like_family"/>
    <property type="match status" value="1"/>
</dbReference>